<gene>
    <name evidence="1" type="ORF">BpHYR1_048721</name>
</gene>
<protein>
    <submittedName>
        <fullName evidence="1">Uncharacterized protein</fullName>
    </submittedName>
</protein>
<proteinExistence type="predicted"/>
<accession>A0A3M7PQ42</accession>
<evidence type="ECO:0000313" key="1">
    <source>
        <dbReference type="EMBL" id="RNA01029.1"/>
    </source>
</evidence>
<dbReference type="Proteomes" id="UP000276133">
    <property type="component" value="Unassembled WGS sequence"/>
</dbReference>
<reference evidence="1 2" key="1">
    <citation type="journal article" date="2018" name="Sci. Rep.">
        <title>Genomic signatures of local adaptation to the degree of environmental predictability in rotifers.</title>
        <authorList>
            <person name="Franch-Gras L."/>
            <person name="Hahn C."/>
            <person name="Garcia-Roger E.M."/>
            <person name="Carmona M.J."/>
            <person name="Serra M."/>
            <person name="Gomez A."/>
        </authorList>
    </citation>
    <scope>NUCLEOTIDE SEQUENCE [LARGE SCALE GENOMIC DNA]</scope>
    <source>
        <strain evidence="1">HYR1</strain>
    </source>
</reference>
<name>A0A3M7PQ42_BRAPC</name>
<keyword evidence="2" id="KW-1185">Reference proteome</keyword>
<dbReference type="EMBL" id="REGN01009498">
    <property type="protein sequence ID" value="RNA01029.1"/>
    <property type="molecule type" value="Genomic_DNA"/>
</dbReference>
<organism evidence="1 2">
    <name type="scientific">Brachionus plicatilis</name>
    <name type="common">Marine rotifer</name>
    <name type="synonym">Brachionus muelleri</name>
    <dbReference type="NCBI Taxonomy" id="10195"/>
    <lineage>
        <taxon>Eukaryota</taxon>
        <taxon>Metazoa</taxon>
        <taxon>Spiralia</taxon>
        <taxon>Gnathifera</taxon>
        <taxon>Rotifera</taxon>
        <taxon>Eurotatoria</taxon>
        <taxon>Monogononta</taxon>
        <taxon>Pseudotrocha</taxon>
        <taxon>Ploima</taxon>
        <taxon>Brachionidae</taxon>
        <taxon>Brachionus</taxon>
    </lineage>
</organism>
<dbReference type="AlphaFoldDB" id="A0A3M7PQ42"/>
<evidence type="ECO:0000313" key="2">
    <source>
        <dbReference type="Proteomes" id="UP000276133"/>
    </source>
</evidence>
<sequence length="61" mass="7143">MLAKISLLYRIKKIPHFRTPLSIVSNNLQQWIVQRLTIYSFLNFTQIKKTLAIKSLPDSIV</sequence>
<comment type="caution">
    <text evidence="1">The sequence shown here is derived from an EMBL/GenBank/DDBJ whole genome shotgun (WGS) entry which is preliminary data.</text>
</comment>